<dbReference type="RefSeq" id="WP_073233415.1">
    <property type="nucleotide sequence ID" value="NZ_FQUQ01000004.1"/>
</dbReference>
<dbReference type="OrthoDB" id="1113652at2"/>
<dbReference type="AlphaFoldDB" id="A0A1M5HJ58"/>
<dbReference type="NCBIfam" id="TIGR04549">
    <property type="entry name" value="LP_HExxH_w_tonB"/>
    <property type="match status" value="1"/>
</dbReference>
<dbReference type="Pfam" id="PF15890">
    <property type="entry name" value="Peptidase_Mx1"/>
    <property type="match status" value="1"/>
</dbReference>
<evidence type="ECO:0000313" key="2">
    <source>
        <dbReference type="EMBL" id="SHG16009.1"/>
    </source>
</evidence>
<protein>
    <submittedName>
        <fullName evidence="2">Substrate import-associated zinc metallohydrolase lipoprotein</fullName>
    </submittedName>
</protein>
<keyword evidence="2" id="KW-0449">Lipoprotein</keyword>
<keyword evidence="2" id="KW-0378">Hydrolase</keyword>
<dbReference type="Proteomes" id="UP000184287">
    <property type="component" value="Unassembled WGS sequence"/>
</dbReference>
<organism evidence="2 3">
    <name type="scientific">Pedobacter caeni</name>
    <dbReference type="NCBI Taxonomy" id="288992"/>
    <lineage>
        <taxon>Bacteria</taxon>
        <taxon>Pseudomonadati</taxon>
        <taxon>Bacteroidota</taxon>
        <taxon>Sphingobacteriia</taxon>
        <taxon>Sphingobacteriales</taxon>
        <taxon>Sphingobacteriaceae</taxon>
        <taxon>Pedobacter</taxon>
    </lineage>
</organism>
<proteinExistence type="predicted"/>
<sequence length="283" mass="32246">MKKEFLILLMCLIITTFTACKKEKTNQTPILSLGGETWAKGPLDVYIKVNFTDPYNIEVKYKWDPYEIAFNKNIAPVKEENVIPALDAVKEIWMKTYEKVAGQEFVRKFTPRQFVMSGSAEYNTDGTITLGEAEGGKRIGLAVINSYDRKNLDVLTQMLHTVHHEFAHILHQNKLYPREFKQLNPEWYTASWFNTSTKDANAQGLVTPYSKAAADEDFVETISFLLVEGQVKFDAIVAANPGNAADILRRKEKIIVDYFQKSYGIDFRALQREVKAGITVIMN</sequence>
<name>A0A1M5HJ58_9SPHI</name>
<dbReference type="InterPro" id="IPR030890">
    <property type="entry name" value="LP_HExxH_w_TonB"/>
</dbReference>
<dbReference type="PROSITE" id="PS51257">
    <property type="entry name" value="PROKAR_LIPOPROTEIN"/>
    <property type="match status" value="1"/>
</dbReference>
<gene>
    <name evidence="2" type="ORF">SAMN04488522_104686</name>
</gene>
<feature type="chain" id="PRO_5012567489" evidence="1">
    <location>
        <begin position="22"/>
        <end position="283"/>
    </location>
</feature>
<dbReference type="GO" id="GO:0016787">
    <property type="term" value="F:hydrolase activity"/>
    <property type="evidence" value="ECO:0007669"/>
    <property type="project" value="UniProtKB-KW"/>
</dbReference>
<keyword evidence="3" id="KW-1185">Reference proteome</keyword>
<dbReference type="Gene3D" id="3.40.390.70">
    <property type="match status" value="1"/>
</dbReference>
<accession>A0A1M5HJ58</accession>
<evidence type="ECO:0000313" key="3">
    <source>
        <dbReference type="Proteomes" id="UP000184287"/>
    </source>
</evidence>
<reference evidence="3" key="1">
    <citation type="submission" date="2016-11" db="EMBL/GenBank/DDBJ databases">
        <authorList>
            <person name="Varghese N."/>
            <person name="Submissions S."/>
        </authorList>
    </citation>
    <scope>NUCLEOTIDE SEQUENCE [LARGE SCALE GENOMIC DNA]</scope>
    <source>
        <strain evidence="3">DSM 16990</strain>
    </source>
</reference>
<dbReference type="STRING" id="288992.SAMN04488522_104686"/>
<keyword evidence="1" id="KW-0732">Signal</keyword>
<dbReference type="EMBL" id="FQUQ01000004">
    <property type="protein sequence ID" value="SHG16009.1"/>
    <property type="molecule type" value="Genomic_DNA"/>
</dbReference>
<feature type="signal peptide" evidence="1">
    <location>
        <begin position="1"/>
        <end position="21"/>
    </location>
</feature>
<evidence type="ECO:0000256" key="1">
    <source>
        <dbReference type="SAM" id="SignalP"/>
    </source>
</evidence>